<dbReference type="InterPro" id="IPR006664">
    <property type="entry name" value="OMP_bac"/>
</dbReference>
<dbReference type="PRINTS" id="PR01021">
    <property type="entry name" value="OMPADOMAIN"/>
</dbReference>
<dbReference type="EMBL" id="WOCD01000001">
    <property type="protein sequence ID" value="MUH71427.1"/>
    <property type="molecule type" value="Genomic_DNA"/>
</dbReference>
<comment type="subcellular location">
    <subcellularLocation>
        <location evidence="1">Cell outer membrane</location>
    </subcellularLocation>
</comment>
<evidence type="ECO:0000256" key="3">
    <source>
        <dbReference type="ARBA" id="ARBA00023237"/>
    </source>
</evidence>
<dbReference type="SUPFAM" id="SSF103088">
    <property type="entry name" value="OmpA-like"/>
    <property type="match status" value="2"/>
</dbReference>
<evidence type="ECO:0000313" key="7">
    <source>
        <dbReference type="EMBL" id="MUH71427.1"/>
    </source>
</evidence>
<organism evidence="7 8">
    <name type="scientific">Psychrosphaera haliotis</name>
    <dbReference type="NCBI Taxonomy" id="555083"/>
    <lineage>
        <taxon>Bacteria</taxon>
        <taxon>Pseudomonadati</taxon>
        <taxon>Pseudomonadota</taxon>
        <taxon>Gammaproteobacteria</taxon>
        <taxon>Alteromonadales</taxon>
        <taxon>Pseudoalteromonadaceae</taxon>
        <taxon>Psychrosphaera</taxon>
    </lineage>
</organism>
<dbReference type="PROSITE" id="PS51123">
    <property type="entry name" value="OMPA_2"/>
    <property type="match status" value="1"/>
</dbReference>
<keyword evidence="2 4" id="KW-0472">Membrane</keyword>
<reference evidence="7 8" key="1">
    <citation type="submission" date="2019-11" db="EMBL/GenBank/DDBJ databases">
        <title>P. haliotis isolates from Z. marina roots.</title>
        <authorList>
            <person name="Cohen M."/>
            <person name="Jospin G."/>
            <person name="Eisen J.A."/>
            <person name="Coil D.A."/>
        </authorList>
    </citation>
    <scope>NUCLEOTIDE SEQUENCE [LARGE SCALE GENOMIC DNA]</scope>
    <source>
        <strain evidence="7 8">UCD-MCMsp1aY</strain>
    </source>
</reference>
<dbReference type="PANTHER" id="PTHR30329:SF21">
    <property type="entry name" value="LIPOPROTEIN YIAD-RELATED"/>
    <property type="match status" value="1"/>
</dbReference>
<evidence type="ECO:0000256" key="4">
    <source>
        <dbReference type="PROSITE-ProRule" id="PRU00473"/>
    </source>
</evidence>
<proteinExistence type="predicted"/>
<evidence type="ECO:0000256" key="2">
    <source>
        <dbReference type="ARBA" id="ARBA00023136"/>
    </source>
</evidence>
<gene>
    <name evidence="7" type="ORF">GNP35_02280</name>
</gene>
<dbReference type="OrthoDB" id="9805832at2"/>
<dbReference type="Gene3D" id="3.30.1330.60">
    <property type="entry name" value="OmpA-like domain"/>
    <property type="match status" value="2"/>
</dbReference>
<feature type="compositionally biased region" description="Basic and acidic residues" evidence="5">
    <location>
        <begin position="397"/>
        <end position="407"/>
    </location>
</feature>
<dbReference type="Proteomes" id="UP000439994">
    <property type="component" value="Unassembled WGS sequence"/>
</dbReference>
<evidence type="ECO:0000256" key="5">
    <source>
        <dbReference type="SAM" id="MobiDB-lite"/>
    </source>
</evidence>
<dbReference type="InterPro" id="IPR006665">
    <property type="entry name" value="OmpA-like"/>
</dbReference>
<feature type="domain" description="OmpA-like" evidence="6">
    <location>
        <begin position="225"/>
        <end position="342"/>
    </location>
</feature>
<dbReference type="Pfam" id="PF00691">
    <property type="entry name" value="OmpA"/>
    <property type="match status" value="1"/>
</dbReference>
<sequence length="407" mass="45746">MLTTFRLLEIEMKNDANKVLIVIISLCSFLMGCESSTIDSWGALSDKARAKLIDEDRDGVIAEREACMDTPMSHEVTNDGCEVEEEKLSDLVKDIEFQQRSVELSNVQKQELTNYFRELAVNKQWNFIVMGYTSKDGDMLLNEVMAKKRMKIVANFVQERTGLPLSKINTQLLDGDKLALDGNAQNYESKVENDKDHDGVADDLDQCGNSGYEIVVDSKGCPVFETKEIKKNITVRFDVNSSKIAEVYLAQVKEVAAFINTYNAKKIKVVGHASLVGNESYNLSLSARRASSVVNMLVSDFNIDPNSLESYGKGELSPVINNESEYANNLNRRVEIVLSETLKVEKTKELELLDANALNRKVTLVAETLEMASKQRWHIFMMENKPEEVEPELSEAEAIKEAQESGW</sequence>
<dbReference type="GO" id="GO:0009279">
    <property type="term" value="C:cell outer membrane"/>
    <property type="evidence" value="ECO:0007669"/>
    <property type="project" value="UniProtKB-SubCell"/>
</dbReference>
<feature type="region of interest" description="Disordered" evidence="5">
    <location>
        <begin position="388"/>
        <end position="407"/>
    </location>
</feature>
<keyword evidence="8" id="KW-1185">Reference proteome</keyword>
<evidence type="ECO:0000313" key="8">
    <source>
        <dbReference type="Proteomes" id="UP000439994"/>
    </source>
</evidence>
<dbReference type="CDD" id="cd07185">
    <property type="entry name" value="OmpA_C-like"/>
    <property type="match status" value="1"/>
</dbReference>
<evidence type="ECO:0000256" key="1">
    <source>
        <dbReference type="ARBA" id="ARBA00004442"/>
    </source>
</evidence>
<accession>A0A6N8F8L4</accession>
<keyword evidence="3" id="KW-0998">Cell outer membrane</keyword>
<name>A0A6N8F8L4_9GAMM</name>
<protein>
    <submittedName>
        <fullName evidence="7">OmpA family protein</fullName>
    </submittedName>
</protein>
<dbReference type="PROSITE" id="PS51257">
    <property type="entry name" value="PROKAR_LIPOPROTEIN"/>
    <property type="match status" value="1"/>
</dbReference>
<dbReference type="InterPro" id="IPR050330">
    <property type="entry name" value="Bact_OuterMem_StrucFunc"/>
</dbReference>
<dbReference type="InterPro" id="IPR036737">
    <property type="entry name" value="OmpA-like_sf"/>
</dbReference>
<dbReference type="AlphaFoldDB" id="A0A6N8F8L4"/>
<comment type="caution">
    <text evidence="7">The sequence shown here is derived from an EMBL/GenBank/DDBJ whole genome shotgun (WGS) entry which is preliminary data.</text>
</comment>
<evidence type="ECO:0000259" key="6">
    <source>
        <dbReference type="PROSITE" id="PS51123"/>
    </source>
</evidence>
<dbReference type="PANTHER" id="PTHR30329">
    <property type="entry name" value="STATOR ELEMENT OF FLAGELLAR MOTOR COMPLEX"/>
    <property type="match status" value="1"/>
</dbReference>